<gene>
    <name evidence="1" type="primary">Necator_chrI.g2303</name>
    <name evidence="1" type="ORF">RB195_006176</name>
</gene>
<accession>A0ABR1BU83</accession>
<sequence>METAFGIKVSLWRTAEMGGSSRAPYRIPTGTVQRAASRAAAYATVRAWCRFHPSIRRIRECGPSQWQPPPNEAITVVRPHRSESCSVRKGFVICIVSALYQHQRIMHLD</sequence>
<organism evidence="1 2">
    <name type="scientific">Necator americanus</name>
    <name type="common">Human hookworm</name>
    <dbReference type="NCBI Taxonomy" id="51031"/>
    <lineage>
        <taxon>Eukaryota</taxon>
        <taxon>Metazoa</taxon>
        <taxon>Ecdysozoa</taxon>
        <taxon>Nematoda</taxon>
        <taxon>Chromadorea</taxon>
        <taxon>Rhabditida</taxon>
        <taxon>Rhabditina</taxon>
        <taxon>Rhabditomorpha</taxon>
        <taxon>Strongyloidea</taxon>
        <taxon>Ancylostomatidae</taxon>
        <taxon>Bunostominae</taxon>
        <taxon>Necator</taxon>
    </lineage>
</organism>
<comment type="caution">
    <text evidence="1">The sequence shown here is derived from an EMBL/GenBank/DDBJ whole genome shotgun (WGS) entry which is preliminary data.</text>
</comment>
<protein>
    <submittedName>
        <fullName evidence="1">Uncharacterized protein</fullName>
    </submittedName>
</protein>
<dbReference type="Proteomes" id="UP001303046">
    <property type="component" value="Unassembled WGS sequence"/>
</dbReference>
<evidence type="ECO:0000313" key="2">
    <source>
        <dbReference type="Proteomes" id="UP001303046"/>
    </source>
</evidence>
<proteinExistence type="predicted"/>
<keyword evidence="2" id="KW-1185">Reference proteome</keyword>
<dbReference type="EMBL" id="JAVFWL010000001">
    <property type="protein sequence ID" value="KAK6728960.1"/>
    <property type="molecule type" value="Genomic_DNA"/>
</dbReference>
<evidence type="ECO:0000313" key="1">
    <source>
        <dbReference type="EMBL" id="KAK6728960.1"/>
    </source>
</evidence>
<name>A0ABR1BU83_NECAM</name>
<reference evidence="1 2" key="1">
    <citation type="submission" date="2023-08" db="EMBL/GenBank/DDBJ databases">
        <title>A Necator americanus chromosomal reference genome.</title>
        <authorList>
            <person name="Ilik V."/>
            <person name="Petrzelkova K.J."/>
            <person name="Pardy F."/>
            <person name="Fuh T."/>
            <person name="Niatou-Singa F.S."/>
            <person name="Gouil Q."/>
            <person name="Baker L."/>
            <person name="Ritchie M.E."/>
            <person name="Jex A.R."/>
            <person name="Gazzola D."/>
            <person name="Li H."/>
            <person name="Toshio Fujiwara R."/>
            <person name="Zhan B."/>
            <person name="Aroian R.V."/>
            <person name="Pafco B."/>
            <person name="Schwarz E.M."/>
        </authorList>
    </citation>
    <scope>NUCLEOTIDE SEQUENCE [LARGE SCALE GENOMIC DNA]</scope>
    <source>
        <strain evidence="1 2">Aroian</strain>
        <tissue evidence="1">Whole animal</tissue>
    </source>
</reference>